<evidence type="ECO:0000256" key="13">
    <source>
        <dbReference type="SAM" id="Phobius"/>
    </source>
</evidence>
<gene>
    <name evidence="15" type="primary">cls</name>
    <name evidence="15" type="ORF">H8708_07170</name>
</gene>
<dbReference type="SUPFAM" id="SSF56024">
    <property type="entry name" value="Phospholipase D/nuclease"/>
    <property type="match status" value="2"/>
</dbReference>
<dbReference type="Proteomes" id="UP000647491">
    <property type="component" value="Unassembled WGS sequence"/>
</dbReference>
<protein>
    <recommendedName>
        <fullName evidence="12">Cardiolipin synthase</fullName>
        <ecNumber evidence="12">2.7.8.-</ecNumber>
    </recommendedName>
</protein>
<sequence length="527" mass="61103">MVAEEVRGKGKRGLLRIIFGRTTFFILFMALQIAVLAWIYFWLDDRYQAYGYGAFGLVSAILAIRILNEKQNASFKMAWLVPVLLFPVFGCLFYIFVQLQMETKILAKRIADIRIRTRSYLNQNEAIAAKLMKENRRNANLSRYLSERAGYPVYDKTNFKYYPLGDDFFPDLLEELKAAERFIFLEYFIIQRGVMWDSVLKILEEKAAAGVDVRVLYDGMNSFSNLPHDYPKELEAKGVRCRIFNPIRPAISTSQNNRDHRKILVIDGHTAFTGGVNLADEYINRKVRFGHWKDNAVRLKGEAVKSFTVMFLQMWSVCAFRPEYDFDYGPFLDTGDHFHSPALNMDGYSIPFSDSPLDGEPVGHQVYLDILYQARRYVYIMTPYLILDDDMVTALTYAAKRGVDTVIVMPHIPDKKYAFMLAHSYYPELMEAGVKIYEYLPGFIHSKTFVSDDEKAVVGSINMDFRSQYLNFECAVYIYKNPVIGDIRADFDETLKKCVRMSMESYESLPLMHRFWGRTLRLIAPLM</sequence>
<keyword evidence="7 13" id="KW-1133">Transmembrane helix</keyword>
<dbReference type="InterPro" id="IPR022924">
    <property type="entry name" value="Cardiolipin_synthase"/>
</dbReference>
<feature type="transmembrane region" description="Helical" evidence="13">
    <location>
        <begin position="21"/>
        <end position="43"/>
    </location>
</feature>
<evidence type="ECO:0000256" key="10">
    <source>
        <dbReference type="ARBA" id="ARBA00023209"/>
    </source>
</evidence>
<evidence type="ECO:0000256" key="12">
    <source>
        <dbReference type="NCBIfam" id="TIGR04265"/>
    </source>
</evidence>
<feature type="domain" description="PLD phosphodiesterase" evidence="14">
    <location>
        <begin position="440"/>
        <end position="467"/>
    </location>
</feature>
<evidence type="ECO:0000313" key="16">
    <source>
        <dbReference type="Proteomes" id="UP000647491"/>
    </source>
</evidence>
<dbReference type="EMBL" id="JACRTJ010000015">
    <property type="protein sequence ID" value="MBC8599011.1"/>
    <property type="molecule type" value="Genomic_DNA"/>
</dbReference>
<comment type="subcellular location">
    <subcellularLocation>
        <location evidence="1">Cell membrane</location>
        <topology evidence="1">Multi-pass membrane protein</topology>
    </subcellularLocation>
</comment>
<evidence type="ECO:0000259" key="14">
    <source>
        <dbReference type="PROSITE" id="PS50035"/>
    </source>
</evidence>
<evidence type="ECO:0000256" key="5">
    <source>
        <dbReference type="ARBA" id="ARBA00022692"/>
    </source>
</evidence>
<dbReference type="SMART" id="SM00155">
    <property type="entry name" value="PLDc"/>
    <property type="match status" value="2"/>
</dbReference>
<feature type="transmembrane region" description="Helical" evidence="13">
    <location>
        <begin position="79"/>
        <end position="97"/>
    </location>
</feature>
<organism evidence="15 16">
    <name type="scientific">Enterocloster hominis</name>
    <name type="common">ex Liu et al. 2021</name>
    <dbReference type="NCBI Taxonomy" id="2763663"/>
    <lineage>
        <taxon>Bacteria</taxon>
        <taxon>Bacillati</taxon>
        <taxon>Bacillota</taxon>
        <taxon>Clostridia</taxon>
        <taxon>Lachnospirales</taxon>
        <taxon>Lachnospiraceae</taxon>
        <taxon>Enterocloster</taxon>
    </lineage>
</organism>
<dbReference type="Pfam" id="PF13396">
    <property type="entry name" value="PLDc_N"/>
    <property type="match status" value="1"/>
</dbReference>
<evidence type="ECO:0000256" key="9">
    <source>
        <dbReference type="ARBA" id="ARBA00023136"/>
    </source>
</evidence>
<dbReference type="PANTHER" id="PTHR21248">
    <property type="entry name" value="CARDIOLIPIN SYNTHASE"/>
    <property type="match status" value="1"/>
</dbReference>
<dbReference type="PROSITE" id="PS50035">
    <property type="entry name" value="PLD"/>
    <property type="match status" value="2"/>
</dbReference>
<evidence type="ECO:0000256" key="6">
    <source>
        <dbReference type="ARBA" id="ARBA00022737"/>
    </source>
</evidence>
<dbReference type="InterPro" id="IPR001736">
    <property type="entry name" value="PLipase_D/transphosphatidylase"/>
</dbReference>
<dbReference type="PANTHER" id="PTHR21248:SF22">
    <property type="entry name" value="PHOSPHOLIPASE D"/>
    <property type="match status" value="1"/>
</dbReference>
<evidence type="ECO:0000256" key="1">
    <source>
        <dbReference type="ARBA" id="ARBA00004651"/>
    </source>
</evidence>
<feature type="transmembrane region" description="Helical" evidence="13">
    <location>
        <begin position="49"/>
        <end position="67"/>
    </location>
</feature>
<keyword evidence="9 13" id="KW-0472">Membrane</keyword>
<feature type="domain" description="PLD phosphodiesterase" evidence="14">
    <location>
        <begin position="255"/>
        <end position="282"/>
    </location>
</feature>
<keyword evidence="4" id="KW-0808">Transferase</keyword>
<keyword evidence="8" id="KW-0443">Lipid metabolism</keyword>
<keyword evidence="16" id="KW-1185">Reference proteome</keyword>
<keyword evidence="5 13" id="KW-0812">Transmembrane</keyword>
<keyword evidence="10" id="KW-0594">Phospholipid biosynthesis</keyword>
<dbReference type="CDD" id="cd09154">
    <property type="entry name" value="PLDc_SMU_988_like_1"/>
    <property type="match status" value="1"/>
</dbReference>
<keyword evidence="11" id="KW-1208">Phospholipid metabolism</keyword>
<evidence type="ECO:0000256" key="2">
    <source>
        <dbReference type="ARBA" id="ARBA00022475"/>
    </source>
</evidence>
<keyword evidence="2" id="KW-1003">Cell membrane</keyword>
<accession>A0ABR7NSB5</accession>
<name>A0ABR7NSB5_9FIRM</name>
<keyword evidence="6" id="KW-0677">Repeat</keyword>
<dbReference type="Gene3D" id="3.30.870.10">
    <property type="entry name" value="Endonuclease Chain A"/>
    <property type="match status" value="2"/>
</dbReference>
<dbReference type="NCBIfam" id="TIGR04265">
    <property type="entry name" value="bac_cardiolipin"/>
    <property type="match status" value="1"/>
</dbReference>
<evidence type="ECO:0000256" key="8">
    <source>
        <dbReference type="ARBA" id="ARBA00023098"/>
    </source>
</evidence>
<evidence type="ECO:0000313" key="15">
    <source>
        <dbReference type="EMBL" id="MBC8599011.1"/>
    </source>
</evidence>
<evidence type="ECO:0000256" key="11">
    <source>
        <dbReference type="ARBA" id="ARBA00023264"/>
    </source>
</evidence>
<dbReference type="InterPro" id="IPR025202">
    <property type="entry name" value="PLD-like_dom"/>
</dbReference>
<dbReference type="EC" id="2.7.8.-" evidence="12"/>
<proteinExistence type="predicted"/>
<evidence type="ECO:0000256" key="4">
    <source>
        <dbReference type="ARBA" id="ARBA00022679"/>
    </source>
</evidence>
<dbReference type="CDD" id="cd09160">
    <property type="entry name" value="PLDc_SMU_988_like_2"/>
    <property type="match status" value="1"/>
</dbReference>
<keyword evidence="3" id="KW-0444">Lipid biosynthesis</keyword>
<comment type="caution">
    <text evidence="15">The sequence shown here is derived from an EMBL/GenBank/DDBJ whole genome shotgun (WGS) entry which is preliminary data.</text>
</comment>
<dbReference type="InterPro" id="IPR027379">
    <property type="entry name" value="CLS_N"/>
</dbReference>
<reference evidence="15 16" key="1">
    <citation type="submission" date="2020-08" db="EMBL/GenBank/DDBJ databases">
        <title>Genome public.</title>
        <authorList>
            <person name="Liu C."/>
            <person name="Sun Q."/>
        </authorList>
    </citation>
    <scope>NUCLEOTIDE SEQUENCE [LARGE SCALE GENOMIC DNA]</scope>
    <source>
        <strain evidence="15 16">BX10</strain>
    </source>
</reference>
<dbReference type="Pfam" id="PF13091">
    <property type="entry name" value="PLDc_2"/>
    <property type="match status" value="2"/>
</dbReference>
<dbReference type="RefSeq" id="WP_262427423.1">
    <property type="nucleotide sequence ID" value="NZ_JACRTJ010000015.1"/>
</dbReference>
<evidence type="ECO:0000256" key="3">
    <source>
        <dbReference type="ARBA" id="ARBA00022516"/>
    </source>
</evidence>
<evidence type="ECO:0000256" key="7">
    <source>
        <dbReference type="ARBA" id="ARBA00022989"/>
    </source>
</evidence>